<feature type="compositionally biased region" description="Polar residues" evidence="1">
    <location>
        <begin position="240"/>
        <end position="251"/>
    </location>
</feature>
<organism evidence="2 3">
    <name type="scientific">Striga hermonthica</name>
    <name type="common">Purple witchweed</name>
    <name type="synonym">Buchnera hermonthica</name>
    <dbReference type="NCBI Taxonomy" id="68872"/>
    <lineage>
        <taxon>Eukaryota</taxon>
        <taxon>Viridiplantae</taxon>
        <taxon>Streptophyta</taxon>
        <taxon>Embryophyta</taxon>
        <taxon>Tracheophyta</taxon>
        <taxon>Spermatophyta</taxon>
        <taxon>Magnoliopsida</taxon>
        <taxon>eudicotyledons</taxon>
        <taxon>Gunneridae</taxon>
        <taxon>Pentapetalae</taxon>
        <taxon>asterids</taxon>
        <taxon>lamiids</taxon>
        <taxon>Lamiales</taxon>
        <taxon>Orobanchaceae</taxon>
        <taxon>Buchnereae</taxon>
        <taxon>Striga</taxon>
    </lineage>
</organism>
<gene>
    <name evidence="2" type="ORF">SHERM_14113</name>
</gene>
<dbReference type="EMBL" id="CACSLK010011356">
    <property type="protein sequence ID" value="CAA0813554.1"/>
    <property type="molecule type" value="Genomic_DNA"/>
</dbReference>
<evidence type="ECO:0000313" key="2">
    <source>
        <dbReference type="EMBL" id="CAA0813554.1"/>
    </source>
</evidence>
<feature type="compositionally biased region" description="Polar residues" evidence="1">
    <location>
        <begin position="296"/>
        <end position="305"/>
    </location>
</feature>
<evidence type="ECO:0000256" key="1">
    <source>
        <dbReference type="SAM" id="MobiDB-lite"/>
    </source>
</evidence>
<evidence type="ECO:0000313" key="3">
    <source>
        <dbReference type="Proteomes" id="UP001153555"/>
    </source>
</evidence>
<dbReference type="Proteomes" id="UP001153555">
    <property type="component" value="Unassembled WGS sequence"/>
</dbReference>
<dbReference type="Pfam" id="PF14223">
    <property type="entry name" value="Retrotran_gag_2"/>
    <property type="match status" value="1"/>
</dbReference>
<keyword evidence="3" id="KW-1185">Reference proteome</keyword>
<dbReference type="PANTHER" id="PTHR35317">
    <property type="entry name" value="OS04G0629600 PROTEIN"/>
    <property type="match status" value="1"/>
</dbReference>
<protein>
    <recommendedName>
        <fullName evidence="4">Gag protein</fullName>
    </recommendedName>
</protein>
<evidence type="ECO:0008006" key="4">
    <source>
        <dbReference type="Google" id="ProtNLM"/>
    </source>
</evidence>
<accession>A0A9N7MKK2</accession>
<proteinExistence type="predicted"/>
<name>A0A9N7MKK2_STRHE</name>
<feature type="compositionally biased region" description="Basic and acidic residues" evidence="1">
    <location>
        <begin position="269"/>
        <end position="280"/>
    </location>
</feature>
<sequence>MTSYIKSIDGRAWLSVLTGWEPPTKEVEGVKHEKNEAEYSTGESSSANFNSKALNAIFGTVDENMFRLISTCTTAKDAWDTLQRHCEGSKSVCQTRLRLLAAKFETIRMLENENISSYTAKLMNIANECYSLGEPISNEKLVAKVMRSLPKRFNMMITVLDVSKDVTAIIFDDLVGTLKTFEMNLESWVASTKPARQPKTKRTGPESYNARHRPNDPAKSHLISPIPKSGQNRLRETRRTLPTKQPNTAENTAEHNRPLRSPPPAAANETERKQQKEKLTTVRRCRSSKTEARRPSPSTVGATATSPSALIASIFHDEARCHASSHGFSAKNVDNPSSTESYSLDEIVYPYWEKKNCDYEA</sequence>
<dbReference type="OrthoDB" id="913719at2759"/>
<feature type="region of interest" description="Disordered" evidence="1">
    <location>
        <begin position="191"/>
        <end position="305"/>
    </location>
</feature>
<feature type="compositionally biased region" description="Basic and acidic residues" evidence="1">
    <location>
        <begin position="27"/>
        <end position="37"/>
    </location>
</feature>
<feature type="region of interest" description="Disordered" evidence="1">
    <location>
        <begin position="27"/>
        <end position="47"/>
    </location>
</feature>
<comment type="caution">
    <text evidence="2">The sequence shown here is derived from an EMBL/GenBank/DDBJ whole genome shotgun (WGS) entry which is preliminary data.</text>
</comment>
<dbReference type="PANTHER" id="PTHR35317:SF35">
    <property type="entry name" value="DUF4219 DOMAIN-CONTAINING PROTEIN"/>
    <property type="match status" value="1"/>
</dbReference>
<dbReference type="AlphaFoldDB" id="A0A9N7MKK2"/>
<reference evidence="2" key="1">
    <citation type="submission" date="2019-12" db="EMBL/GenBank/DDBJ databases">
        <authorList>
            <person name="Scholes J."/>
        </authorList>
    </citation>
    <scope>NUCLEOTIDE SEQUENCE</scope>
</reference>